<dbReference type="Proteomes" id="UP001331515">
    <property type="component" value="Unassembled WGS sequence"/>
</dbReference>
<evidence type="ECO:0000313" key="2">
    <source>
        <dbReference type="Proteomes" id="UP001331515"/>
    </source>
</evidence>
<proteinExistence type="predicted"/>
<protein>
    <submittedName>
        <fullName evidence="1">Uncharacterized protein</fullName>
    </submittedName>
</protein>
<reference evidence="1 2" key="1">
    <citation type="journal article" date="2023" name="Mol. Biol. Evol.">
        <title>Genomics of Secondarily Temperate Adaptation in the Only Non-Antarctic Icefish.</title>
        <authorList>
            <person name="Rivera-Colon A.G."/>
            <person name="Rayamajhi N."/>
            <person name="Minhas B.F."/>
            <person name="Madrigal G."/>
            <person name="Bilyk K.T."/>
            <person name="Yoon V."/>
            <person name="Hune M."/>
            <person name="Gregory S."/>
            <person name="Cheng C.H.C."/>
            <person name="Catchen J.M."/>
        </authorList>
    </citation>
    <scope>NUCLEOTIDE SEQUENCE [LARGE SCALE GENOMIC DNA]</scope>
    <source>
        <tissue evidence="1">White muscle</tissue>
    </source>
</reference>
<dbReference type="AlphaFoldDB" id="A0AAN8D9C8"/>
<evidence type="ECO:0000313" key="1">
    <source>
        <dbReference type="EMBL" id="KAK5917275.1"/>
    </source>
</evidence>
<dbReference type="EMBL" id="JAURVH010001526">
    <property type="protein sequence ID" value="KAK5917275.1"/>
    <property type="molecule type" value="Genomic_DNA"/>
</dbReference>
<sequence>MPGVLRGELPGKLAWGSRARRELSWSSRCRGVLSGDPRPGVEASRGRRGSRVLPWCSGATRLIWELPRGPRPGGSSRVSPWNWSSSGVSSWTWSSSGVSPWTWSSSGITTWTWSSCGITPWGRGLGGGSGGRAGPPRVSRRLMVPCRSRRVGVPHVLGFARRVVS</sequence>
<name>A0AAN8D9C8_CHAGU</name>
<keyword evidence="2" id="KW-1185">Reference proteome</keyword>
<organism evidence="1 2">
    <name type="scientific">Champsocephalus gunnari</name>
    <name type="common">Mackerel icefish</name>
    <dbReference type="NCBI Taxonomy" id="52237"/>
    <lineage>
        <taxon>Eukaryota</taxon>
        <taxon>Metazoa</taxon>
        <taxon>Chordata</taxon>
        <taxon>Craniata</taxon>
        <taxon>Vertebrata</taxon>
        <taxon>Euteleostomi</taxon>
        <taxon>Actinopterygii</taxon>
        <taxon>Neopterygii</taxon>
        <taxon>Teleostei</taxon>
        <taxon>Neoteleostei</taxon>
        <taxon>Acanthomorphata</taxon>
        <taxon>Eupercaria</taxon>
        <taxon>Perciformes</taxon>
        <taxon>Notothenioidei</taxon>
        <taxon>Channichthyidae</taxon>
        <taxon>Champsocephalus</taxon>
    </lineage>
</organism>
<gene>
    <name evidence="1" type="ORF">CgunFtcFv8_012180</name>
</gene>
<comment type="caution">
    <text evidence="1">The sequence shown here is derived from an EMBL/GenBank/DDBJ whole genome shotgun (WGS) entry which is preliminary data.</text>
</comment>
<accession>A0AAN8D9C8</accession>